<evidence type="ECO:0000256" key="5">
    <source>
        <dbReference type="ARBA" id="ARBA00022989"/>
    </source>
</evidence>
<proteinExistence type="inferred from homology"/>
<reference evidence="11 12" key="1">
    <citation type="submission" date="2016-10" db="EMBL/GenBank/DDBJ databases">
        <authorList>
            <person name="de Groot N.N."/>
        </authorList>
    </citation>
    <scope>NUCLEOTIDE SEQUENCE [LARGE SCALE GENOMIC DNA]</scope>
    <source>
        <strain evidence="11 12">Nm13</strain>
    </source>
</reference>
<dbReference type="Pfam" id="PF02660">
    <property type="entry name" value="G3P_acyltransf"/>
    <property type="match status" value="1"/>
</dbReference>
<dbReference type="PANTHER" id="PTHR30309">
    <property type="entry name" value="INNER MEMBRANE PROTEIN YGIH"/>
    <property type="match status" value="1"/>
</dbReference>
<comment type="pathway">
    <text evidence="10">Lipid metabolism; phospholipid metabolism.</text>
</comment>
<feature type="transmembrane region" description="Helical" evidence="10">
    <location>
        <begin position="151"/>
        <end position="168"/>
    </location>
</feature>
<keyword evidence="6 10" id="KW-0443">Lipid metabolism</keyword>
<dbReference type="PANTHER" id="PTHR30309:SF0">
    <property type="entry name" value="GLYCEROL-3-PHOSPHATE ACYLTRANSFERASE-RELATED"/>
    <property type="match status" value="1"/>
</dbReference>
<accession>A0A1H5VHC6</accession>
<dbReference type="HAMAP" id="MF_01043">
    <property type="entry name" value="PlsY"/>
    <property type="match status" value="1"/>
</dbReference>
<dbReference type="InterPro" id="IPR003811">
    <property type="entry name" value="G3P_acylTferase_PlsY"/>
</dbReference>
<keyword evidence="3 10" id="KW-0808">Transferase</keyword>
<evidence type="ECO:0000256" key="9">
    <source>
        <dbReference type="ARBA" id="ARBA00023264"/>
    </source>
</evidence>
<evidence type="ECO:0000256" key="6">
    <source>
        <dbReference type="ARBA" id="ARBA00023098"/>
    </source>
</evidence>
<comment type="similarity">
    <text evidence="10">Belongs to the PlsY family.</text>
</comment>
<keyword evidence="9 10" id="KW-1208">Phospholipid metabolism</keyword>
<feature type="transmembrane region" description="Helical" evidence="10">
    <location>
        <begin position="113"/>
        <end position="131"/>
    </location>
</feature>
<keyword evidence="11" id="KW-0012">Acyltransferase</keyword>
<dbReference type="UniPathway" id="UPA00085"/>
<sequence>MGVILEVSKASWVRTSRDSILFCPGGANYMTLWVCAMLAYFLGSVSFAVISSWIFKLPDPRTYGSKNPGATNVLRSGKKAAAVFTLLGDAGKGWVAVILTQTYAPSWGLGNEAVAVVALAVFLGHVFPVFLRFQGGKGVATAVGVLLGLDFWLGLLAIGTWILAALIWRISSLSALIAAALAPVYAATLLGFESNTLAVLLMSLILIWRHQSNIVNLLAGKEGRIGEKKSPGI</sequence>
<dbReference type="Proteomes" id="UP000236753">
    <property type="component" value="Unassembled WGS sequence"/>
</dbReference>
<evidence type="ECO:0000256" key="2">
    <source>
        <dbReference type="ARBA" id="ARBA00022516"/>
    </source>
</evidence>
<dbReference type="GO" id="GO:0008654">
    <property type="term" value="P:phospholipid biosynthetic process"/>
    <property type="evidence" value="ECO:0007669"/>
    <property type="project" value="UniProtKB-UniRule"/>
</dbReference>
<comment type="subcellular location">
    <subcellularLocation>
        <location evidence="10">Cell membrane</location>
        <topology evidence="10">Multi-pass membrane protein</topology>
    </subcellularLocation>
</comment>
<keyword evidence="1 10" id="KW-1003">Cell membrane</keyword>
<evidence type="ECO:0000256" key="8">
    <source>
        <dbReference type="ARBA" id="ARBA00023209"/>
    </source>
</evidence>
<keyword evidence="8 10" id="KW-0594">Phospholipid biosynthesis</keyword>
<keyword evidence="4 10" id="KW-0812">Transmembrane</keyword>
<evidence type="ECO:0000256" key="3">
    <source>
        <dbReference type="ARBA" id="ARBA00022679"/>
    </source>
</evidence>
<keyword evidence="2 10" id="KW-0444">Lipid biosynthesis</keyword>
<comment type="caution">
    <text evidence="10">Lacks conserved residue(s) required for the propagation of feature annotation.</text>
</comment>
<comment type="subunit">
    <text evidence="10">Probably interacts with PlsX.</text>
</comment>
<dbReference type="EC" id="2.3.1.275" evidence="10"/>
<name>A0A1H5VHC6_9PROT</name>
<dbReference type="AlphaFoldDB" id="A0A1H5VHC6"/>
<keyword evidence="5 10" id="KW-1133">Transmembrane helix</keyword>
<organism evidence="11 12">
    <name type="scientific">Nitrosomonas ureae</name>
    <dbReference type="NCBI Taxonomy" id="44577"/>
    <lineage>
        <taxon>Bacteria</taxon>
        <taxon>Pseudomonadati</taxon>
        <taxon>Pseudomonadota</taxon>
        <taxon>Betaproteobacteria</taxon>
        <taxon>Nitrosomonadales</taxon>
        <taxon>Nitrosomonadaceae</taxon>
        <taxon>Nitrosomonas</taxon>
    </lineage>
</organism>
<evidence type="ECO:0000313" key="11">
    <source>
        <dbReference type="EMBL" id="SEF85927.1"/>
    </source>
</evidence>
<evidence type="ECO:0000256" key="1">
    <source>
        <dbReference type="ARBA" id="ARBA00022475"/>
    </source>
</evidence>
<evidence type="ECO:0000256" key="7">
    <source>
        <dbReference type="ARBA" id="ARBA00023136"/>
    </source>
</evidence>
<dbReference type="SMART" id="SM01207">
    <property type="entry name" value="G3P_acyltransf"/>
    <property type="match status" value="1"/>
</dbReference>
<feature type="transmembrane region" description="Helical" evidence="10">
    <location>
        <begin position="30"/>
        <end position="55"/>
    </location>
</feature>
<comment type="catalytic activity">
    <reaction evidence="10">
        <text>an acyl phosphate + sn-glycerol 3-phosphate = a 1-acyl-sn-glycero-3-phosphate + phosphate</text>
        <dbReference type="Rhea" id="RHEA:34075"/>
        <dbReference type="ChEBI" id="CHEBI:43474"/>
        <dbReference type="ChEBI" id="CHEBI:57597"/>
        <dbReference type="ChEBI" id="CHEBI:57970"/>
        <dbReference type="ChEBI" id="CHEBI:59918"/>
        <dbReference type="EC" id="2.3.1.275"/>
    </reaction>
</comment>
<evidence type="ECO:0000256" key="4">
    <source>
        <dbReference type="ARBA" id="ARBA00022692"/>
    </source>
</evidence>
<dbReference type="GO" id="GO:0005886">
    <property type="term" value="C:plasma membrane"/>
    <property type="evidence" value="ECO:0007669"/>
    <property type="project" value="UniProtKB-SubCell"/>
</dbReference>
<dbReference type="NCBIfam" id="TIGR00023">
    <property type="entry name" value="glycerol-3-phosphate 1-O-acyltransferase PlsY"/>
    <property type="match status" value="1"/>
</dbReference>
<evidence type="ECO:0000256" key="10">
    <source>
        <dbReference type="HAMAP-Rule" id="MF_01043"/>
    </source>
</evidence>
<keyword evidence="7 10" id="KW-0472">Membrane</keyword>
<gene>
    <name evidence="10" type="primary">plsY</name>
    <name evidence="11" type="ORF">SAMN05216334_11263</name>
</gene>
<dbReference type="EMBL" id="FNUX01000012">
    <property type="protein sequence ID" value="SEF85927.1"/>
    <property type="molecule type" value="Genomic_DNA"/>
</dbReference>
<evidence type="ECO:0000313" key="12">
    <source>
        <dbReference type="Proteomes" id="UP000236753"/>
    </source>
</evidence>
<dbReference type="GO" id="GO:0043772">
    <property type="term" value="F:acyl-phosphate glycerol-3-phosphate acyltransferase activity"/>
    <property type="evidence" value="ECO:0007669"/>
    <property type="project" value="UniProtKB-UniRule"/>
</dbReference>
<protein>
    <recommendedName>
        <fullName evidence="10">Glycerol-3-phosphate acyltransferase</fullName>
    </recommendedName>
    <alternativeName>
        <fullName evidence="10">Acyl-PO4 G3P acyltransferase</fullName>
    </alternativeName>
    <alternativeName>
        <fullName evidence="10">Acyl-phosphate--glycerol-3-phosphate acyltransferase</fullName>
    </alternativeName>
    <alternativeName>
        <fullName evidence="10">G3P acyltransferase</fullName>
        <shortName evidence="10">GPAT</shortName>
        <ecNumber evidence="10">2.3.1.275</ecNumber>
    </alternativeName>
    <alternativeName>
        <fullName evidence="10">Lysophosphatidic acid synthase</fullName>
        <shortName evidence="10">LPA synthase</shortName>
    </alternativeName>
</protein>
<comment type="function">
    <text evidence="10">Catalyzes the transfer of an acyl group from acyl-phosphate (acyl-PO(4)) to glycerol-3-phosphate (G3P) to form lysophosphatidic acid (LPA). This enzyme utilizes acyl-phosphate as fatty acyl donor, but not acyl-CoA or acyl-ACP.</text>
</comment>